<dbReference type="EMBL" id="CP144750">
    <property type="protein sequence ID" value="WVZ79862.1"/>
    <property type="molecule type" value="Genomic_DNA"/>
</dbReference>
<name>A0AAQ3TZC7_PASNO</name>
<keyword evidence="3" id="KW-1185">Reference proteome</keyword>
<feature type="non-terminal residue" evidence="2">
    <location>
        <position position="502"/>
    </location>
</feature>
<dbReference type="Proteomes" id="UP001341281">
    <property type="component" value="Chromosome 06"/>
</dbReference>
<sequence length="502" mass="53248">YGPRHFADRSLALGKWRDALLVPEVVVGVDLSLGHGESLVVTPEVFLSPDHACLVAADVADDDVLAEVQVPVVEVGLPRVGAHVRRHERVEVPDPLGLHGPVTPGHGPEVHVLDVVQHAGAVREGRRRLRHGGGLRAVGVQDHEPRVGLRELGEDGGPHVPGDGLPDVVGRGLVAAAEDGGGEAAVEPQLREAAAHHRQQRVAGAEEQGLEVGRLLLDEHPDEEVVGEGRRDLLPSRHDVHGALAGGHGEVEHRDRGRHGHEPHLPRQHDAEALAAAAADGPEHVAAHGGLAQEPPPGVHQHGVQDVVDGQAVLAQQHAEAAAAEMAPDADGWAQAGREPQHVAGLPDGVVELAKRGAGVHPRRRRLRVHAHGAEVGQVEHREDLGVLGPVGQALVVVAAAAHADAHAVPAAAEHGRLHVGRVRRRDDVERAHDAGREKFGVSDGGLEQRRERRRALREHELAGDPARREALEEAIGGGSLGRRDGGVGAQQREDYHEHRQP</sequence>
<evidence type="ECO:0000313" key="3">
    <source>
        <dbReference type="Proteomes" id="UP001341281"/>
    </source>
</evidence>
<feature type="compositionally biased region" description="Basic and acidic residues" evidence="1">
    <location>
        <begin position="429"/>
        <end position="451"/>
    </location>
</feature>
<feature type="region of interest" description="Disordered" evidence="1">
    <location>
        <begin position="429"/>
        <end position="502"/>
    </location>
</feature>
<evidence type="ECO:0000256" key="1">
    <source>
        <dbReference type="SAM" id="MobiDB-lite"/>
    </source>
</evidence>
<gene>
    <name evidence="2" type="ORF">U9M48_027390</name>
</gene>
<feature type="compositionally biased region" description="Basic and acidic residues" evidence="1">
    <location>
        <begin position="229"/>
        <end position="241"/>
    </location>
</feature>
<accession>A0AAQ3TZC7</accession>
<feature type="region of interest" description="Disordered" evidence="1">
    <location>
        <begin position="229"/>
        <end position="265"/>
    </location>
</feature>
<feature type="compositionally biased region" description="Basic and acidic residues" evidence="1">
    <location>
        <begin position="458"/>
        <end position="472"/>
    </location>
</feature>
<protein>
    <submittedName>
        <fullName evidence="2">Uncharacterized protein</fullName>
    </submittedName>
</protein>
<feature type="compositionally biased region" description="Basic and acidic residues" evidence="1">
    <location>
        <begin position="249"/>
        <end position="265"/>
    </location>
</feature>
<reference evidence="2 3" key="1">
    <citation type="submission" date="2024-02" db="EMBL/GenBank/DDBJ databases">
        <title>High-quality chromosome-scale genome assembly of Pensacola bahiagrass (Paspalum notatum Flugge var. saurae).</title>
        <authorList>
            <person name="Vega J.M."/>
            <person name="Podio M."/>
            <person name="Orjuela J."/>
            <person name="Siena L.A."/>
            <person name="Pessino S.C."/>
            <person name="Combes M.C."/>
            <person name="Mariac C."/>
            <person name="Albertini E."/>
            <person name="Pupilli F."/>
            <person name="Ortiz J.P.A."/>
            <person name="Leblanc O."/>
        </authorList>
    </citation>
    <scope>NUCLEOTIDE SEQUENCE [LARGE SCALE GENOMIC DNA]</scope>
    <source>
        <strain evidence="2">R1</strain>
        <tissue evidence="2">Leaf</tissue>
    </source>
</reference>
<organism evidence="2 3">
    <name type="scientific">Paspalum notatum var. saurae</name>
    <dbReference type="NCBI Taxonomy" id="547442"/>
    <lineage>
        <taxon>Eukaryota</taxon>
        <taxon>Viridiplantae</taxon>
        <taxon>Streptophyta</taxon>
        <taxon>Embryophyta</taxon>
        <taxon>Tracheophyta</taxon>
        <taxon>Spermatophyta</taxon>
        <taxon>Magnoliopsida</taxon>
        <taxon>Liliopsida</taxon>
        <taxon>Poales</taxon>
        <taxon>Poaceae</taxon>
        <taxon>PACMAD clade</taxon>
        <taxon>Panicoideae</taxon>
        <taxon>Andropogonodae</taxon>
        <taxon>Paspaleae</taxon>
        <taxon>Paspalinae</taxon>
        <taxon>Paspalum</taxon>
    </lineage>
</organism>
<feature type="compositionally biased region" description="Basic and acidic residues" evidence="1">
    <location>
        <begin position="482"/>
        <end position="502"/>
    </location>
</feature>
<dbReference type="AlphaFoldDB" id="A0AAQ3TZC7"/>
<proteinExistence type="predicted"/>
<evidence type="ECO:0000313" key="2">
    <source>
        <dbReference type="EMBL" id="WVZ79862.1"/>
    </source>
</evidence>